<keyword evidence="1" id="KW-0863">Zinc-finger</keyword>
<gene>
    <name evidence="4" type="ORF">LTR78_000365</name>
</gene>
<evidence type="ECO:0000256" key="1">
    <source>
        <dbReference type="PROSITE-ProRule" id="PRU00723"/>
    </source>
</evidence>
<evidence type="ECO:0000313" key="5">
    <source>
        <dbReference type="Proteomes" id="UP001274830"/>
    </source>
</evidence>
<keyword evidence="1" id="KW-0862">Zinc</keyword>
<evidence type="ECO:0000256" key="2">
    <source>
        <dbReference type="SAM" id="MobiDB-lite"/>
    </source>
</evidence>
<dbReference type="PANTHER" id="PTHR37543:SF1">
    <property type="entry name" value="CCCH ZINC FINGER DNA BINDING PROTEIN (AFU_ORTHOLOGUE AFUA_5G12760)"/>
    <property type="match status" value="1"/>
</dbReference>
<dbReference type="EMBL" id="JAUTXT010000001">
    <property type="protein sequence ID" value="KAK3679988.1"/>
    <property type="molecule type" value="Genomic_DNA"/>
</dbReference>
<dbReference type="PANTHER" id="PTHR37543">
    <property type="entry name" value="CCCH ZINC FINGER DNA BINDING PROTEIN (AFU_ORTHOLOGUE AFUA_5G12760)"/>
    <property type="match status" value="1"/>
</dbReference>
<sequence length="520" mass="57963">MPSLTLNGNAAGADNISHIRSFWARHEHLRDNETLRTVLLEDVITRYENLVNTHADYVAHHQNELEQSLALQQAQNNVRHLQNLLNRDPYLLVLIEGDGMIFNTIEDGEAGGKVAATTLQNAILDWATTSNNVLECPPDVKVVVRVYLNLKGLGEACAKAGLISSPAVLEEFARGFTRGKTMFDVVDVGYGKDRADVKIAENFKLFLHDYHCRQIVLGCSHDNGFARLLEQYTESQEAQMRVTLMKGVPFEKELTVLPFRTVKFDRIFRDLKTVVNTPDLLTGISPRRDSHALSGASSAFTPRSITPITPRYATPASNGMSQLDGVSGHLRSMSLTSSNSESGGSTWATLAKARADRPLTDLRKMSSPADVQDLGPPNLRKSSISRNRAGQRIDDSFDYDRDEVQYLKKMKMCNQHYIGMGCCHYNAGKPDKCPHKHDIKLNKHQLYCLRVVARETPCKKGLYCADTTCIYGHRCPFPRASEGSMRGSDRCLNGELCRFGADMHGVDTKVVKMTRATGRF</sequence>
<feature type="domain" description="C3H1-type" evidence="3">
    <location>
        <begin position="407"/>
        <end position="440"/>
    </location>
</feature>
<feature type="zinc finger region" description="C3H1-type" evidence="1">
    <location>
        <begin position="407"/>
        <end position="440"/>
    </location>
</feature>
<evidence type="ECO:0000313" key="4">
    <source>
        <dbReference type="EMBL" id="KAK3679988.1"/>
    </source>
</evidence>
<dbReference type="InterPro" id="IPR057683">
    <property type="entry name" value="DUF7923"/>
</dbReference>
<accession>A0AAE0WXV7</accession>
<keyword evidence="1" id="KW-0479">Metal-binding</keyword>
<dbReference type="PROSITE" id="PS50103">
    <property type="entry name" value="ZF_C3H1"/>
    <property type="match status" value="1"/>
</dbReference>
<feature type="region of interest" description="Disordered" evidence="2">
    <location>
        <begin position="366"/>
        <end position="387"/>
    </location>
</feature>
<reference evidence="4" key="1">
    <citation type="submission" date="2023-07" db="EMBL/GenBank/DDBJ databases">
        <title>Black Yeasts Isolated from many extreme environments.</title>
        <authorList>
            <person name="Coleine C."/>
            <person name="Stajich J.E."/>
            <person name="Selbmann L."/>
        </authorList>
    </citation>
    <scope>NUCLEOTIDE SEQUENCE</scope>
    <source>
        <strain evidence="4">CCFEE 5485</strain>
    </source>
</reference>
<comment type="caution">
    <text evidence="4">The sequence shown here is derived from an EMBL/GenBank/DDBJ whole genome shotgun (WGS) entry which is preliminary data.</text>
</comment>
<dbReference type="InterPro" id="IPR057654">
    <property type="entry name" value="Znf-CCCH_tandem"/>
</dbReference>
<protein>
    <recommendedName>
        <fullName evidence="3">C3H1-type domain-containing protein</fullName>
    </recommendedName>
</protein>
<dbReference type="GO" id="GO:0008270">
    <property type="term" value="F:zinc ion binding"/>
    <property type="evidence" value="ECO:0007669"/>
    <property type="project" value="UniProtKB-KW"/>
</dbReference>
<dbReference type="InterPro" id="IPR000571">
    <property type="entry name" value="Znf_CCCH"/>
</dbReference>
<name>A0AAE0WXV7_9PEZI</name>
<dbReference type="AlphaFoldDB" id="A0AAE0WXV7"/>
<evidence type="ECO:0000259" key="3">
    <source>
        <dbReference type="PROSITE" id="PS50103"/>
    </source>
</evidence>
<dbReference type="Proteomes" id="UP001274830">
    <property type="component" value="Unassembled WGS sequence"/>
</dbReference>
<dbReference type="Pfam" id="PF25540">
    <property type="entry name" value="DUF7923"/>
    <property type="match status" value="1"/>
</dbReference>
<keyword evidence="5" id="KW-1185">Reference proteome</keyword>
<proteinExistence type="predicted"/>
<organism evidence="4 5">
    <name type="scientific">Recurvomyces mirabilis</name>
    <dbReference type="NCBI Taxonomy" id="574656"/>
    <lineage>
        <taxon>Eukaryota</taxon>
        <taxon>Fungi</taxon>
        <taxon>Dikarya</taxon>
        <taxon>Ascomycota</taxon>
        <taxon>Pezizomycotina</taxon>
        <taxon>Dothideomycetes</taxon>
        <taxon>Dothideomycetidae</taxon>
        <taxon>Mycosphaerellales</taxon>
        <taxon>Teratosphaeriaceae</taxon>
        <taxon>Recurvomyces</taxon>
    </lineage>
</organism>
<dbReference type="Pfam" id="PF25543">
    <property type="entry name" value="zf-CCCH_tandem"/>
    <property type="match status" value="1"/>
</dbReference>